<sequence>MTAKIRGYNKEDLLEREPITLDSDAYVEYLKSVAETYPFLAIMGLRVLTETTLKRVCEERKIRFVDTSSLSELINGLAQSRVYEMEPTWVALQDFRQFLNIASHGYKISPDIAQWALEAIPAILNEIKAKTL</sequence>
<reference evidence="1 2" key="1">
    <citation type="submission" date="2015-02" db="EMBL/GenBank/DDBJ databases">
        <title>Single-cell genomics of uncultivated deep-branching MTB reveals a conserved set of magnetosome genes.</title>
        <authorList>
            <person name="Kolinko S."/>
            <person name="Richter M."/>
            <person name="Glockner F.O."/>
            <person name="Brachmann A."/>
            <person name="Schuler D."/>
        </authorList>
    </citation>
    <scope>NUCLEOTIDE SEQUENCE [LARGE SCALE GENOMIC DNA]</scope>
    <source>
        <strain evidence="1">TM-1</strain>
    </source>
</reference>
<evidence type="ECO:0000313" key="1">
    <source>
        <dbReference type="EMBL" id="KJU86023.1"/>
    </source>
</evidence>
<dbReference type="EMBL" id="LACI01000774">
    <property type="protein sequence ID" value="KJU86023.1"/>
    <property type="molecule type" value="Genomic_DNA"/>
</dbReference>
<evidence type="ECO:0008006" key="3">
    <source>
        <dbReference type="Google" id="ProtNLM"/>
    </source>
</evidence>
<gene>
    <name evidence="1" type="ORF">MBAV_001791</name>
</gene>
<comment type="caution">
    <text evidence="1">The sequence shown here is derived from an EMBL/GenBank/DDBJ whole genome shotgun (WGS) entry which is preliminary data.</text>
</comment>
<accession>A0A0F3GZA1</accession>
<dbReference type="AlphaFoldDB" id="A0A0F3GZA1"/>
<keyword evidence="2" id="KW-1185">Reference proteome</keyword>
<proteinExistence type="predicted"/>
<protein>
    <recommendedName>
        <fullName evidence="3">DUF4145 domain-containing protein</fullName>
    </recommendedName>
</protein>
<organism evidence="1 2">
    <name type="scientific">Candidatus Magnetobacterium bavaricum</name>
    <dbReference type="NCBI Taxonomy" id="29290"/>
    <lineage>
        <taxon>Bacteria</taxon>
        <taxon>Pseudomonadati</taxon>
        <taxon>Nitrospirota</taxon>
        <taxon>Thermodesulfovibrionia</taxon>
        <taxon>Thermodesulfovibrionales</taxon>
        <taxon>Candidatus Magnetobacteriaceae</taxon>
        <taxon>Candidatus Magnetobacterium</taxon>
    </lineage>
</organism>
<evidence type="ECO:0000313" key="2">
    <source>
        <dbReference type="Proteomes" id="UP000033423"/>
    </source>
</evidence>
<name>A0A0F3GZA1_9BACT</name>
<dbReference type="Proteomes" id="UP000033423">
    <property type="component" value="Unassembled WGS sequence"/>
</dbReference>